<accession>A0A840UGB3</accession>
<feature type="transmembrane region" description="Helical" evidence="1">
    <location>
        <begin position="60"/>
        <end position="79"/>
    </location>
</feature>
<dbReference type="Proteomes" id="UP000559117">
    <property type="component" value="Unassembled WGS sequence"/>
</dbReference>
<keyword evidence="3" id="KW-1185">Reference proteome</keyword>
<evidence type="ECO:0000313" key="2">
    <source>
        <dbReference type="EMBL" id="MBB5336156.1"/>
    </source>
</evidence>
<keyword evidence="1" id="KW-0472">Membrane</keyword>
<proteinExistence type="predicted"/>
<protein>
    <submittedName>
        <fullName evidence="2">Uncharacterized protein</fullName>
    </submittedName>
</protein>
<keyword evidence="1" id="KW-1133">Transmembrane helix</keyword>
<gene>
    <name evidence="2" type="ORF">HNR32_001300</name>
</gene>
<name>A0A840UGB3_9FIRM</name>
<reference evidence="2 3" key="1">
    <citation type="submission" date="2020-08" db="EMBL/GenBank/DDBJ databases">
        <title>Genomic Encyclopedia of Type Strains, Phase IV (KMG-IV): sequencing the most valuable type-strain genomes for metagenomic binning, comparative biology and taxonomic classification.</title>
        <authorList>
            <person name="Goeker M."/>
        </authorList>
    </citation>
    <scope>NUCLEOTIDE SEQUENCE [LARGE SCALE GENOMIC DNA]</scope>
    <source>
        <strain evidence="2 3">DSM 24661</strain>
    </source>
</reference>
<comment type="caution">
    <text evidence="2">The sequence shown here is derived from an EMBL/GenBank/DDBJ whole genome shotgun (WGS) entry which is preliminary data.</text>
</comment>
<dbReference type="RefSeq" id="WP_183860834.1">
    <property type="nucleotide sequence ID" value="NZ_JACHFH010000013.1"/>
</dbReference>
<dbReference type="EMBL" id="JACHFH010000013">
    <property type="protein sequence ID" value="MBB5336156.1"/>
    <property type="molecule type" value="Genomic_DNA"/>
</dbReference>
<feature type="transmembrane region" description="Helical" evidence="1">
    <location>
        <begin position="6"/>
        <end position="24"/>
    </location>
</feature>
<feature type="transmembrane region" description="Helical" evidence="1">
    <location>
        <begin position="36"/>
        <end position="54"/>
    </location>
</feature>
<organism evidence="2 3">
    <name type="scientific">Pectinatus brassicae</name>
    <dbReference type="NCBI Taxonomy" id="862415"/>
    <lineage>
        <taxon>Bacteria</taxon>
        <taxon>Bacillati</taxon>
        <taxon>Bacillota</taxon>
        <taxon>Negativicutes</taxon>
        <taxon>Selenomonadales</taxon>
        <taxon>Selenomonadaceae</taxon>
        <taxon>Pectinatus</taxon>
    </lineage>
</organism>
<dbReference type="AlphaFoldDB" id="A0A840UGB3"/>
<evidence type="ECO:0000313" key="3">
    <source>
        <dbReference type="Proteomes" id="UP000559117"/>
    </source>
</evidence>
<evidence type="ECO:0000256" key="1">
    <source>
        <dbReference type="SAM" id="Phobius"/>
    </source>
</evidence>
<sequence>MLMVFLGAALIVVVISVFFIYKIVTFFKVEIKLKAIVLSALLAFTLCFMIWPLAGYQTIYYNYLIIGIVLIGTTISVLYNRRLLTKPNKHQLSSIEDVVLVNDVECVDTSQKTIAENLFYKTKLEKKKQEQTAIKAKTAENNVLAASKQVAVINDLAEAGEGKSRYQLEKLQTLKNSDNNYQMTKNCLTEQQKDKILSYYGSNKKNLVSKINDIACSKNAEISLSSLNLLKIEKEKIVAFVAKAESIDEIINCVYEQNSKKNFGRSLWLLQNALAKHYNSEYAPFICIEVSNIYKKFGAYKQAINILRRACSLPVLLNNEHIKENFVAQINFLQQLQKLLANYHMESMSFDEIPEEYLKQAQENLYYN</sequence>
<keyword evidence="1" id="KW-0812">Transmembrane</keyword>